<dbReference type="Gene3D" id="2.40.170.20">
    <property type="entry name" value="TonB-dependent receptor, beta-barrel domain"/>
    <property type="match status" value="1"/>
</dbReference>
<evidence type="ECO:0000313" key="17">
    <source>
        <dbReference type="Proteomes" id="UP000242861"/>
    </source>
</evidence>
<keyword evidence="3 11" id="KW-1134">Transmembrane beta strand</keyword>
<dbReference type="GO" id="GO:0006811">
    <property type="term" value="P:monoatomic ion transport"/>
    <property type="evidence" value="ECO:0007669"/>
    <property type="project" value="UniProtKB-KW"/>
</dbReference>
<evidence type="ECO:0000256" key="6">
    <source>
        <dbReference type="ARBA" id="ARBA00023065"/>
    </source>
</evidence>
<evidence type="ECO:0000256" key="1">
    <source>
        <dbReference type="ARBA" id="ARBA00004571"/>
    </source>
</evidence>
<sequence length="626" mass="68734">MHKQVLRAGLFGPASLFCLVAQASHDTLNLQQQWVTATRTSQASQARLAASSLLDRQAIEHSQAQSLPELLQRLPGISLTNSGGPGKATSLFMRGTPSNHVLVLIDGVKAGSVSSGGLAWQDLPLELIERVEVVRGPRSGLYGSEAIGGVIQIFTRQADSQQARPFFSLGYGSQATRTASGGVSGAAGPAWYSLAASSQASHGLEAKQPRASGYEADHDGYRNLASSLRGGVQLNDDLQLSASLLQARTHNDFDGVNSKRTTGFSAYGEGVQDVLGATLSYQPLGIWGSRVQVGRSQDKSDNFQDGRFYSRFDSRRDSLSWQNDFTLSAGHVFSLGVDGQRDEINGSTPYARDNRDSHGLFSQYLGELGRHQWQVNLRRDEDEQFGRHDTGSLAYGYQLNHALLLSASYGEAYKAPTFNQLYYPGFGNPQLQPEQSRSAELGLSAEHDWGQWSLHAYRSEIDNLIATVTRLVNGKRQSMAEGVDRALVHGLEMQLSSQWQAWSWQANYSLIDTQNRSRRLVAGQSLYGKPLNRRPRQTFNLELDRALGRFSLGGSLHAQGASYDDLAKQTELAGFVTLDLRGEYRLSPAWRLQARLSNLLDADYQTVDGFNQPGRGAWLTLRYNAL</sequence>
<dbReference type="AlphaFoldDB" id="A0A2I0CT38"/>
<dbReference type="Pfam" id="PF00593">
    <property type="entry name" value="TonB_dep_Rec_b-barrel"/>
    <property type="match status" value="1"/>
</dbReference>
<feature type="chain" id="PRO_5014179225" evidence="13">
    <location>
        <begin position="24"/>
        <end position="626"/>
    </location>
</feature>
<dbReference type="RefSeq" id="WP_101192548.1">
    <property type="nucleotide sequence ID" value="NZ_PIYS01000003.1"/>
</dbReference>
<keyword evidence="4 11" id="KW-0812">Transmembrane</keyword>
<evidence type="ECO:0000256" key="11">
    <source>
        <dbReference type="PROSITE-ProRule" id="PRU01360"/>
    </source>
</evidence>
<dbReference type="Gene3D" id="2.170.130.10">
    <property type="entry name" value="TonB-dependent receptor, plug domain"/>
    <property type="match status" value="1"/>
</dbReference>
<organism evidence="16 17">
    <name type="scientific">Pseudomonas fluvialis</name>
    <dbReference type="NCBI Taxonomy" id="1793966"/>
    <lineage>
        <taxon>Bacteria</taxon>
        <taxon>Pseudomonadati</taxon>
        <taxon>Pseudomonadota</taxon>
        <taxon>Gammaproteobacteria</taxon>
        <taxon>Pseudomonadales</taxon>
        <taxon>Pseudomonadaceae</taxon>
        <taxon>Pseudomonas</taxon>
    </lineage>
</organism>
<dbReference type="InterPro" id="IPR010101">
    <property type="entry name" value="B12_transptr_BtuB"/>
</dbReference>
<feature type="domain" description="TonB-dependent receptor plug" evidence="15">
    <location>
        <begin position="50"/>
        <end position="150"/>
    </location>
</feature>
<evidence type="ECO:0000259" key="15">
    <source>
        <dbReference type="Pfam" id="PF07715"/>
    </source>
</evidence>
<evidence type="ECO:0000256" key="9">
    <source>
        <dbReference type="ARBA" id="ARBA00023136"/>
    </source>
</evidence>
<dbReference type="Proteomes" id="UP000242861">
    <property type="component" value="Unassembled WGS sequence"/>
</dbReference>
<dbReference type="Pfam" id="PF07715">
    <property type="entry name" value="Plug"/>
    <property type="match status" value="1"/>
</dbReference>
<keyword evidence="9 11" id="KW-0472">Membrane</keyword>
<keyword evidence="7 12" id="KW-0798">TonB box</keyword>
<name>A0A2I0CT38_9PSED</name>
<evidence type="ECO:0000256" key="2">
    <source>
        <dbReference type="ARBA" id="ARBA00022448"/>
    </source>
</evidence>
<dbReference type="NCBIfam" id="TIGR01779">
    <property type="entry name" value="TonB-B12"/>
    <property type="match status" value="1"/>
</dbReference>
<accession>A0A2I0CT38</accession>
<evidence type="ECO:0000256" key="8">
    <source>
        <dbReference type="ARBA" id="ARBA00023114"/>
    </source>
</evidence>
<gene>
    <name evidence="16" type="primary">btuB</name>
    <name evidence="16" type="ORF">CW360_01890</name>
</gene>
<dbReference type="PROSITE" id="PS52016">
    <property type="entry name" value="TONB_DEPENDENT_REC_3"/>
    <property type="match status" value="1"/>
</dbReference>
<feature type="signal peptide" evidence="13">
    <location>
        <begin position="1"/>
        <end position="23"/>
    </location>
</feature>
<keyword evidence="5 13" id="KW-0732">Signal</keyword>
<proteinExistence type="inferred from homology"/>
<dbReference type="EMBL" id="PIYS01000003">
    <property type="protein sequence ID" value="PKF72494.1"/>
    <property type="molecule type" value="Genomic_DNA"/>
</dbReference>
<dbReference type="CDD" id="cd01347">
    <property type="entry name" value="ligand_gated_channel"/>
    <property type="match status" value="1"/>
</dbReference>
<reference evidence="17" key="1">
    <citation type="submission" date="2017-12" db="EMBL/GenBank/DDBJ databases">
        <authorList>
            <person name="Yu X.-Y."/>
        </authorList>
    </citation>
    <scope>NUCLEOTIDE SEQUENCE [LARGE SCALE GENOMIC DNA]</scope>
    <source>
        <strain evidence="17">ZYSR67-Z</strain>
    </source>
</reference>
<evidence type="ECO:0000256" key="5">
    <source>
        <dbReference type="ARBA" id="ARBA00022729"/>
    </source>
</evidence>
<comment type="subcellular location">
    <subcellularLocation>
        <location evidence="1 11">Cell outer membrane</location>
        <topology evidence="1 11">Multi-pass membrane protein</topology>
    </subcellularLocation>
</comment>
<dbReference type="InterPro" id="IPR039426">
    <property type="entry name" value="TonB-dep_rcpt-like"/>
</dbReference>
<keyword evidence="8" id="KW-0626">Porin</keyword>
<feature type="domain" description="TonB-dependent receptor-like beta-barrel" evidence="14">
    <location>
        <begin position="218"/>
        <end position="599"/>
    </location>
</feature>
<dbReference type="InterPro" id="IPR000531">
    <property type="entry name" value="Beta-barrel_TonB"/>
</dbReference>
<keyword evidence="2 11" id="KW-0813">Transport</keyword>
<protein>
    <submittedName>
        <fullName evidence="16">TonB-dependent vitamin B12 receptor</fullName>
    </submittedName>
</protein>
<dbReference type="InterPro" id="IPR036942">
    <property type="entry name" value="Beta-barrel_TonB_sf"/>
</dbReference>
<keyword evidence="6" id="KW-0406">Ion transport</keyword>
<dbReference type="SUPFAM" id="SSF56935">
    <property type="entry name" value="Porins"/>
    <property type="match status" value="1"/>
</dbReference>
<comment type="caution">
    <text evidence="16">The sequence shown here is derived from an EMBL/GenBank/DDBJ whole genome shotgun (WGS) entry which is preliminary data.</text>
</comment>
<dbReference type="InterPro" id="IPR012910">
    <property type="entry name" value="Plug_dom"/>
</dbReference>
<dbReference type="PANTHER" id="PTHR30069:SF53">
    <property type="entry name" value="COLICIN I RECEPTOR-RELATED"/>
    <property type="match status" value="1"/>
</dbReference>
<dbReference type="GO" id="GO:0015288">
    <property type="term" value="F:porin activity"/>
    <property type="evidence" value="ECO:0007669"/>
    <property type="project" value="UniProtKB-KW"/>
</dbReference>
<evidence type="ECO:0000256" key="10">
    <source>
        <dbReference type="ARBA" id="ARBA00023237"/>
    </source>
</evidence>
<evidence type="ECO:0000259" key="14">
    <source>
        <dbReference type="Pfam" id="PF00593"/>
    </source>
</evidence>
<evidence type="ECO:0000313" key="16">
    <source>
        <dbReference type="EMBL" id="PKF72494.1"/>
    </source>
</evidence>
<evidence type="ECO:0000256" key="13">
    <source>
        <dbReference type="SAM" id="SignalP"/>
    </source>
</evidence>
<dbReference type="GO" id="GO:0009279">
    <property type="term" value="C:cell outer membrane"/>
    <property type="evidence" value="ECO:0007669"/>
    <property type="project" value="UniProtKB-SubCell"/>
</dbReference>
<evidence type="ECO:0000256" key="7">
    <source>
        <dbReference type="ARBA" id="ARBA00023077"/>
    </source>
</evidence>
<evidence type="ECO:0000256" key="3">
    <source>
        <dbReference type="ARBA" id="ARBA00022452"/>
    </source>
</evidence>
<keyword evidence="16" id="KW-0675">Receptor</keyword>
<keyword evidence="10 11" id="KW-0998">Cell outer membrane</keyword>
<dbReference type="GO" id="GO:0015420">
    <property type="term" value="F:ABC-type vitamin B12 transporter activity"/>
    <property type="evidence" value="ECO:0007669"/>
    <property type="project" value="InterPro"/>
</dbReference>
<evidence type="ECO:0000256" key="4">
    <source>
        <dbReference type="ARBA" id="ARBA00022692"/>
    </source>
</evidence>
<comment type="similarity">
    <text evidence="11 12">Belongs to the TonB-dependent receptor family.</text>
</comment>
<dbReference type="PANTHER" id="PTHR30069">
    <property type="entry name" value="TONB-DEPENDENT OUTER MEMBRANE RECEPTOR"/>
    <property type="match status" value="1"/>
</dbReference>
<dbReference type="InterPro" id="IPR037066">
    <property type="entry name" value="Plug_dom_sf"/>
</dbReference>
<evidence type="ECO:0000256" key="12">
    <source>
        <dbReference type="RuleBase" id="RU003357"/>
    </source>
</evidence>
<dbReference type="GO" id="GO:0046930">
    <property type="term" value="C:pore complex"/>
    <property type="evidence" value="ECO:0007669"/>
    <property type="project" value="UniProtKB-KW"/>
</dbReference>